<dbReference type="AlphaFoldDB" id="A0A1A9W8L0"/>
<accession>A0A1A9W8L0</accession>
<dbReference type="Proteomes" id="UP000091820">
    <property type="component" value="Unassembled WGS sequence"/>
</dbReference>
<protein>
    <submittedName>
        <fullName evidence="2">Uncharacterized protein</fullName>
    </submittedName>
</protein>
<reference evidence="2" key="2">
    <citation type="submission" date="2020-05" db="UniProtKB">
        <authorList>
            <consortium name="EnsemblMetazoa"/>
        </authorList>
    </citation>
    <scope>IDENTIFICATION</scope>
    <source>
        <strain evidence="2">IAEA</strain>
    </source>
</reference>
<dbReference type="VEuPathDB" id="VectorBase:GBRI010201"/>
<proteinExistence type="predicted"/>
<evidence type="ECO:0000256" key="1">
    <source>
        <dbReference type="SAM" id="Phobius"/>
    </source>
</evidence>
<dbReference type="EnsemblMetazoa" id="GBRI010201-RA">
    <property type="protein sequence ID" value="GBRI010201-PA"/>
    <property type="gene ID" value="GBRI010201"/>
</dbReference>
<sequence>MRNFVLELKAIWKFYHFQAFTRLNAKFLFYFCLNVFSNYFFTRVRKNRRKRVRATFVMDMSSDIMQTLVFLSAELYLPALSLRKPSIGSQFVLFRHSYRDRIIVFVGQSCRDLQRFTVTQNECIYALTHVVGTYQFITLS</sequence>
<keyword evidence="1" id="KW-0812">Transmembrane</keyword>
<name>A0A1A9W8L0_9MUSC</name>
<reference evidence="3" key="1">
    <citation type="submission" date="2014-03" db="EMBL/GenBank/DDBJ databases">
        <authorList>
            <person name="Aksoy S."/>
            <person name="Warren W."/>
            <person name="Wilson R.K."/>
        </authorList>
    </citation>
    <scope>NUCLEOTIDE SEQUENCE [LARGE SCALE GENOMIC DNA]</scope>
    <source>
        <strain evidence="3">IAEA</strain>
    </source>
</reference>
<evidence type="ECO:0000313" key="2">
    <source>
        <dbReference type="EnsemblMetazoa" id="GBRI010201-PA"/>
    </source>
</evidence>
<keyword evidence="1" id="KW-0472">Membrane</keyword>
<organism evidence="2 3">
    <name type="scientific">Glossina brevipalpis</name>
    <dbReference type="NCBI Taxonomy" id="37001"/>
    <lineage>
        <taxon>Eukaryota</taxon>
        <taxon>Metazoa</taxon>
        <taxon>Ecdysozoa</taxon>
        <taxon>Arthropoda</taxon>
        <taxon>Hexapoda</taxon>
        <taxon>Insecta</taxon>
        <taxon>Pterygota</taxon>
        <taxon>Neoptera</taxon>
        <taxon>Endopterygota</taxon>
        <taxon>Diptera</taxon>
        <taxon>Brachycera</taxon>
        <taxon>Muscomorpha</taxon>
        <taxon>Hippoboscoidea</taxon>
        <taxon>Glossinidae</taxon>
        <taxon>Glossina</taxon>
    </lineage>
</organism>
<feature type="transmembrane region" description="Helical" evidence="1">
    <location>
        <begin position="23"/>
        <end position="41"/>
    </location>
</feature>
<evidence type="ECO:0000313" key="3">
    <source>
        <dbReference type="Proteomes" id="UP000091820"/>
    </source>
</evidence>
<keyword evidence="1" id="KW-1133">Transmembrane helix</keyword>
<keyword evidence="3" id="KW-1185">Reference proteome</keyword>